<sequence length="109" mass="12394">MRQDNCNWPGRIADDPSHDLIAAYLTLDIQKSTAWVDELAQKINEVQSGRLASWERTGNAYCLSVYPQHVEIEANYAEGAVKTQRIPLTMFAEAVKAWQAWIYQHNTGN</sequence>
<gene>
    <name evidence="2" type="ORF">SAMN05216325_1127</name>
</gene>
<dbReference type="OrthoDB" id="8547064at2"/>
<accession>A0A1H8F5H0</accession>
<dbReference type="Proteomes" id="UP000199459">
    <property type="component" value="Unassembled WGS sequence"/>
</dbReference>
<dbReference type="STRING" id="917.SAMN05216326_10990"/>
<dbReference type="EMBL" id="FOCP01000012">
    <property type="protein sequence ID" value="SEN26935.1"/>
    <property type="molecule type" value="Genomic_DNA"/>
</dbReference>
<evidence type="ECO:0000313" key="3">
    <source>
        <dbReference type="Proteomes" id="UP000199459"/>
    </source>
</evidence>
<protein>
    <submittedName>
        <fullName evidence="2">Uncharacterized protein family (UPF0231)</fullName>
    </submittedName>
</protein>
<reference evidence="2 3" key="1">
    <citation type="submission" date="2016-10" db="EMBL/GenBank/DDBJ databases">
        <authorList>
            <person name="de Groot N.N."/>
        </authorList>
    </citation>
    <scope>NUCLEOTIDE SEQUENCE [LARGE SCALE GENOMIC DNA]</scope>
    <source>
        <strain evidence="2 3">Nm22</strain>
    </source>
</reference>
<dbReference type="RefSeq" id="WP_090631901.1">
    <property type="nucleotide sequence ID" value="NZ_FOCP01000012.1"/>
</dbReference>
<comment type="similarity">
    <text evidence="1">Belongs to the UPF0231 family.</text>
</comment>
<name>A0A1H8F5H0_9PROT</name>
<dbReference type="InterPro" id="IPR008249">
    <property type="entry name" value="UPF0231"/>
</dbReference>
<dbReference type="Pfam" id="PF06062">
    <property type="entry name" value="UPF0231"/>
    <property type="match status" value="1"/>
</dbReference>
<evidence type="ECO:0000256" key="1">
    <source>
        <dbReference type="ARBA" id="ARBA00005367"/>
    </source>
</evidence>
<evidence type="ECO:0000313" key="2">
    <source>
        <dbReference type="EMBL" id="SEN26935.1"/>
    </source>
</evidence>
<dbReference type="AlphaFoldDB" id="A0A1H8F5H0"/>
<proteinExistence type="inferred from homology"/>
<organism evidence="2 3">
    <name type="scientific">Nitrosomonas marina</name>
    <dbReference type="NCBI Taxonomy" id="917"/>
    <lineage>
        <taxon>Bacteria</taxon>
        <taxon>Pseudomonadati</taxon>
        <taxon>Pseudomonadota</taxon>
        <taxon>Betaproteobacteria</taxon>
        <taxon>Nitrosomonadales</taxon>
        <taxon>Nitrosomonadaceae</taxon>
        <taxon>Nitrosomonas</taxon>
    </lineage>
</organism>